<keyword evidence="2" id="KW-1133">Transmembrane helix</keyword>
<evidence type="ECO:0000256" key="1">
    <source>
        <dbReference type="SAM" id="MobiDB-lite"/>
    </source>
</evidence>
<proteinExistence type="predicted"/>
<evidence type="ECO:0000256" key="2">
    <source>
        <dbReference type="SAM" id="Phobius"/>
    </source>
</evidence>
<dbReference type="AlphaFoldDB" id="F6VSJ9"/>
<dbReference type="Ensembl" id="ENSCINT00000024846.1">
    <property type="protein sequence ID" value="ENSCINP00000024600.1"/>
    <property type="gene ID" value="ENSCING00000013382.1"/>
</dbReference>
<dbReference type="InParanoid" id="F6VSJ9"/>
<reference evidence="3" key="2">
    <citation type="submission" date="2025-08" db="UniProtKB">
        <authorList>
            <consortium name="Ensembl"/>
        </authorList>
    </citation>
    <scope>IDENTIFICATION</scope>
</reference>
<reference evidence="3" key="3">
    <citation type="submission" date="2025-09" db="UniProtKB">
        <authorList>
            <consortium name="Ensembl"/>
        </authorList>
    </citation>
    <scope>IDENTIFICATION</scope>
</reference>
<reference evidence="4" key="1">
    <citation type="journal article" date="2002" name="Science">
        <title>The draft genome of Ciona intestinalis: insights into chordate and vertebrate origins.</title>
        <authorList>
            <person name="Dehal P."/>
            <person name="Satou Y."/>
            <person name="Campbell R.K."/>
            <person name="Chapman J."/>
            <person name="Degnan B."/>
            <person name="De Tomaso A."/>
            <person name="Davidson B."/>
            <person name="Di Gregorio A."/>
            <person name="Gelpke M."/>
            <person name="Goodstein D.M."/>
            <person name="Harafuji N."/>
            <person name="Hastings K.E."/>
            <person name="Ho I."/>
            <person name="Hotta K."/>
            <person name="Huang W."/>
            <person name="Kawashima T."/>
            <person name="Lemaire P."/>
            <person name="Martinez D."/>
            <person name="Meinertzhagen I.A."/>
            <person name="Necula S."/>
            <person name="Nonaka M."/>
            <person name="Putnam N."/>
            <person name="Rash S."/>
            <person name="Saiga H."/>
            <person name="Satake M."/>
            <person name="Terry A."/>
            <person name="Yamada L."/>
            <person name="Wang H.G."/>
            <person name="Awazu S."/>
            <person name="Azumi K."/>
            <person name="Boore J."/>
            <person name="Branno M."/>
            <person name="Chin-Bow S."/>
            <person name="DeSantis R."/>
            <person name="Doyle S."/>
            <person name="Francino P."/>
            <person name="Keys D.N."/>
            <person name="Haga S."/>
            <person name="Hayashi H."/>
            <person name="Hino K."/>
            <person name="Imai K.S."/>
            <person name="Inaba K."/>
            <person name="Kano S."/>
            <person name="Kobayashi K."/>
            <person name="Kobayashi M."/>
            <person name="Lee B.I."/>
            <person name="Makabe K.W."/>
            <person name="Manohar C."/>
            <person name="Matassi G."/>
            <person name="Medina M."/>
            <person name="Mochizuki Y."/>
            <person name="Mount S."/>
            <person name="Morishita T."/>
            <person name="Miura S."/>
            <person name="Nakayama A."/>
            <person name="Nishizaka S."/>
            <person name="Nomoto H."/>
            <person name="Ohta F."/>
            <person name="Oishi K."/>
            <person name="Rigoutsos I."/>
            <person name="Sano M."/>
            <person name="Sasaki A."/>
            <person name="Sasakura Y."/>
            <person name="Shoguchi E."/>
            <person name="Shin-i T."/>
            <person name="Spagnuolo A."/>
            <person name="Stainier D."/>
            <person name="Suzuki M.M."/>
            <person name="Tassy O."/>
            <person name="Takatori N."/>
            <person name="Tokuoka M."/>
            <person name="Yagi K."/>
            <person name="Yoshizaki F."/>
            <person name="Wada S."/>
            <person name="Zhang C."/>
            <person name="Hyatt P.D."/>
            <person name="Larimer F."/>
            <person name="Detter C."/>
            <person name="Doggett N."/>
            <person name="Glavina T."/>
            <person name="Hawkins T."/>
            <person name="Richardson P."/>
            <person name="Lucas S."/>
            <person name="Kohara Y."/>
            <person name="Levine M."/>
            <person name="Satoh N."/>
            <person name="Rokhsar D.S."/>
        </authorList>
    </citation>
    <scope>NUCLEOTIDE SEQUENCE [LARGE SCALE GENOMIC DNA]</scope>
</reference>
<organism evidence="3 4">
    <name type="scientific">Ciona intestinalis</name>
    <name type="common">Transparent sea squirt</name>
    <name type="synonym">Ascidia intestinalis</name>
    <dbReference type="NCBI Taxonomy" id="7719"/>
    <lineage>
        <taxon>Eukaryota</taxon>
        <taxon>Metazoa</taxon>
        <taxon>Chordata</taxon>
        <taxon>Tunicata</taxon>
        <taxon>Ascidiacea</taxon>
        <taxon>Phlebobranchia</taxon>
        <taxon>Cionidae</taxon>
        <taxon>Ciona</taxon>
    </lineage>
</organism>
<dbReference type="Proteomes" id="UP000008144">
    <property type="component" value="Unassembled WGS sequence"/>
</dbReference>
<dbReference type="HOGENOM" id="CLU_2482673_0_0_1"/>
<feature type="transmembrane region" description="Helical" evidence="2">
    <location>
        <begin position="18"/>
        <end position="39"/>
    </location>
</feature>
<feature type="region of interest" description="Disordered" evidence="1">
    <location>
        <begin position="68"/>
        <end position="87"/>
    </location>
</feature>
<keyword evidence="4" id="KW-1185">Reference proteome</keyword>
<sequence>MNENVKQWCYRLVQGRSLIFISAATIHSLGSVAASAFFSTVTSYWSDKKGNCDVCRVDLQRTRLLDNHPPVVPGNQSGNETLSALET</sequence>
<protein>
    <submittedName>
        <fullName evidence="3">Uncharacterized protein</fullName>
    </submittedName>
</protein>
<name>F6VSJ9_CIOIN</name>
<evidence type="ECO:0000313" key="3">
    <source>
        <dbReference type="Ensembl" id="ENSCINP00000024600.1"/>
    </source>
</evidence>
<keyword evidence="2" id="KW-0812">Transmembrane</keyword>
<feature type="compositionally biased region" description="Polar residues" evidence="1">
    <location>
        <begin position="74"/>
        <end position="87"/>
    </location>
</feature>
<evidence type="ECO:0000313" key="4">
    <source>
        <dbReference type="Proteomes" id="UP000008144"/>
    </source>
</evidence>
<accession>F6VSJ9</accession>
<keyword evidence="2" id="KW-0472">Membrane</keyword>